<protein>
    <submittedName>
        <fullName evidence="5">Acetyltransferase</fullName>
        <ecNumber evidence="5">2.3.1.-</ecNumber>
    </submittedName>
</protein>
<dbReference type="EC" id="2.3.1.-" evidence="5"/>
<dbReference type="EMBL" id="CP035945">
    <property type="protein sequence ID" value="QBE98336.1"/>
    <property type="molecule type" value="Genomic_DNA"/>
</dbReference>
<name>A0A4P6M1H0_9FIRM</name>
<dbReference type="PANTHER" id="PTHR23416:SF23">
    <property type="entry name" value="ACETYLTRANSFERASE C18B11.09C-RELATED"/>
    <property type="match status" value="1"/>
</dbReference>
<evidence type="ECO:0000256" key="4">
    <source>
        <dbReference type="ARBA" id="ARBA00023315"/>
    </source>
</evidence>
<proteinExistence type="inferred from homology"/>
<dbReference type="PROSITE" id="PS00101">
    <property type="entry name" value="HEXAPEP_TRANSFERASES"/>
    <property type="match status" value="1"/>
</dbReference>
<accession>A0A4P6M1H0</accession>
<dbReference type="Pfam" id="PF00132">
    <property type="entry name" value="Hexapep"/>
    <property type="match status" value="1"/>
</dbReference>
<dbReference type="AlphaFoldDB" id="A0A4P6M1H0"/>
<dbReference type="InterPro" id="IPR051159">
    <property type="entry name" value="Hexapeptide_acetyltransf"/>
</dbReference>
<keyword evidence="3" id="KW-0677">Repeat</keyword>
<dbReference type="CDD" id="cd03357">
    <property type="entry name" value="LbH_MAT_GAT"/>
    <property type="match status" value="1"/>
</dbReference>
<dbReference type="Pfam" id="PF14602">
    <property type="entry name" value="Hexapep_2"/>
    <property type="match status" value="1"/>
</dbReference>
<dbReference type="KEGG" id="bpro:PMF13cell1_03902"/>
<gene>
    <name evidence="5" type="ORF">PMF13cell1_03902</name>
</gene>
<dbReference type="InterPro" id="IPR001451">
    <property type="entry name" value="Hexapep"/>
</dbReference>
<keyword evidence="4 5" id="KW-0012">Acyltransferase</keyword>
<dbReference type="InterPro" id="IPR011004">
    <property type="entry name" value="Trimer_LpxA-like_sf"/>
</dbReference>
<dbReference type="FunFam" id="2.160.10.10:FF:000025">
    <property type="entry name" value="Hexapeptide-repeat containing-acetyltransferase"/>
    <property type="match status" value="1"/>
</dbReference>
<dbReference type="InterPro" id="IPR018357">
    <property type="entry name" value="Hexapep_transf_CS"/>
</dbReference>
<evidence type="ECO:0000256" key="1">
    <source>
        <dbReference type="ARBA" id="ARBA00007274"/>
    </source>
</evidence>
<dbReference type="Proteomes" id="UP000289794">
    <property type="component" value="Chromosome"/>
</dbReference>
<evidence type="ECO:0000256" key="2">
    <source>
        <dbReference type="ARBA" id="ARBA00022679"/>
    </source>
</evidence>
<keyword evidence="2 5" id="KW-0808">Transferase</keyword>
<evidence type="ECO:0000256" key="3">
    <source>
        <dbReference type="ARBA" id="ARBA00022737"/>
    </source>
</evidence>
<dbReference type="GO" id="GO:0008374">
    <property type="term" value="F:O-acyltransferase activity"/>
    <property type="evidence" value="ECO:0007669"/>
    <property type="project" value="TreeGrafter"/>
</dbReference>
<organism evidence="5 6">
    <name type="scientific">Blautia producta</name>
    <dbReference type="NCBI Taxonomy" id="33035"/>
    <lineage>
        <taxon>Bacteria</taxon>
        <taxon>Bacillati</taxon>
        <taxon>Bacillota</taxon>
        <taxon>Clostridia</taxon>
        <taxon>Lachnospirales</taxon>
        <taxon>Lachnospiraceae</taxon>
        <taxon>Blautia</taxon>
    </lineage>
</organism>
<dbReference type="SUPFAM" id="SSF51161">
    <property type="entry name" value="Trimeric LpxA-like enzymes"/>
    <property type="match status" value="1"/>
</dbReference>
<comment type="similarity">
    <text evidence="1">Belongs to the transferase hexapeptide repeat family.</text>
</comment>
<reference evidence="5 6" key="1">
    <citation type="submission" date="2019-01" db="EMBL/GenBank/DDBJ databases">
        <title>PMF-metabolizing Aryl O-demethylase.</title>
        <authorList>
            <person name="Kim M."/>
        </authorList>
    </citation>
    <scope>NUCLEOTIDE SEQUENCE [LARGE SCALE GENOMIC DNA]</scope>
    <source>
        <strain evidence="5 6">PMF1</strain>
    </source>
</reference>
<evidence type="ECO:0000313" key="6">
    <source>
        <dbReference type="Proteomes" id="UP000289794"/>
    </source>
</evidence>
<dbReference type="PANTHER" id="PTHR23416">
    <property type="entry name" value="SIALIC ACID SYNTHASE-RELATED"/>
    <property type="match status" value="1"/>
</dbReference>
<evidence type="ECO:0000313" key="5">
    <source>
        <dbReference type="EMBL" id="QBE98336.1"/>
    </source>
</evidence>
<sequence length="201" mass="21397">MEIKEFIEAMKSGQPITTDAAARECMHTLSQEALRLTAELNGGYHTPEEIRGLMEKLTGKPIDETFCLFPPFYTDCGKNLTIGKHVFLNSGCKFQDQGGITIGDGTQIGHNVVLATLNHSLNPANRKDVIPAPIHIGRDVWIGANAVILPGVTIGDGAVIAAGAVVTKDVPENTVAGGVPARVIKTIPADEVRVQYAGQET</sequence>
<dbReference type="Gene3D" id="2.160.10.10">
    <property type="entry name" value="Hexapeptide repeat proteins"/>
    <property type="match status" value="1"/>
</dbReference>
<dbReference type="RefSeq" id="WP_130183081.1">
    <property type="nucleotide sequence ID" value="NZ_CP035945.1"/>
</dbReference>